<organism evidence="2 3">
    <name type="scientific">Saguinus oedipus</name>
    <name type="common">Cotton-top tamarin</name>
    <name type="synonym">Oedipomidas oedipus</name>
    <dbReference type="NCBI Taxonomy" id="9490"/>
    <lineage>
        <taxon>Eukaryota</taxon>
        <taxon>Metazoa</taxon>
        <taxon>Chordata</taxon>
        <taxon>Craniata</taxon>
        <taxon>Vertebrata</taxon>
        <taxon>Euteleostomi</taxon>
        <taxon>Mammalia</taxon>
        <taxon>Eutheria</taxon>
        <taxon>Euarchontoglires</taxon>
        <taxon>Primates</taxon>
        <taxon>Haplorrhini</taxon>
        <taxon>Platyrrhini</taxon>
        <taxon>Cebidae</taxon>
        <taxon>Callitrichinae</taxon>
        <taxon>Saguinus</taxon>
    </lineage>
</organism>
<evidence type="ECO:0000256" key="1">
    <source>
        <dbReference type="SAM" id="MobiDB-lite"/>
    </source>
</evidence>
<accession>A0ABQ9VWN9</accession>
<feature type="compositionally biased region" description="Basic and acidic residues" evidence="1">
    <location>
        <begin position="83"/>
        <end position="95"/>
    </location>
</feature>
<protein>
    <submittedName>
        <fullName evidence="2">Uncharacterized protein</fullName>
    </submittedName>
</protein>
<evidence type="ECO:0000313" key="3">
    <source>
        <dbReference type="Proteomes" id="UP001266305"/>
    </source>
</evidence>
<reference evidence="2 3" key="1">
    <citation type="submission" date="2023-05" db="EMBL/GenBank/DDBJ databases">
        <title>B98-5 Cell Line De Novo Hybrid Assembly: An Optical Mapping Approach.</title>
        <authorList>
            <person name="Kananen K."/>
            <person name="Auerbach J.A."/>
            <person name="Kautto E."/>
            <person name="Blachly J.S."/>
        </authorList>
    </citation>
    <scope>NUCLEOTIDE SEQUENCE [LARGE SCALE GENOMIC DNA]</scope>
    <source>
        <strain evidence="2">B95-8</strain>
        <tissue evidence="2">Cell line</tissue>
    </source>
</reference>
<proteinExistence type="predicted"/>
<sequence>MRALPSYHGISRYHDYSSLHDLNGGSRDSYSSSRNDLYSSSHDCIGSQERGLPPSMESPPPRDSYSSSSPPEQEGVMAMEEADLIKREVEADTRSKQNFGPKLQFKETNKK</sequence>
<gene>
    <name evidence="2" type="ORF">P7K49_008089</name>
</gene>
<feature type="compositionally biased region" description="Low complexity" evidence="1">
    <location>
        <begin position="22"/>
        <end position="41"/>
    </location>
</feature>
<name>A0ABQ9VWN9_SAGOE</name>
<dbReference type="EMBL" id="JASSZA010000004">
    <property type="protein sequence ID" value="KAK2113823.1"/>
    <property type="molecule type" value="Genomic_DNA"/>
</dbReference>
<keyword evidence="3" id="KW-1185">Reference proteome</keyword>
<feature type="region of interest" description="Disordered" evidence="1">
    <location>
        <begin position="13"/>
        <end position="111"/>
    </location>
</feature>
<dbReference type="Proteomes" id="UP001266305">
    <property type="component" value="Unassembled WGS sequence"/>
</dbReference>
<comment type="caution">
    <text evidence="2">The sequence shown here is derived from an EMBL/GenBank/DDBJ whole genome shotgun (WGS) entry which is preliminary data.</text>
</comment>
<evidence type="ECO:0000313" key="2">
    <source>
        <dbReference type="EMBL" id="KAK2113823.1"/>
    </source>
</evidence>